<keyword evidence="2" id="KW-0238">DNA-binding</keyword>
<keyword evidence="6" id="KW-1185">Reference proteome</keyword>
<dbReference type="InterPro" id="IPR009061">
    <property type="entry name" value="DNA-bd_dom_put_sf"/>
</dbReference>
<evidence type="ECO:0000256" key="3">
    <source>
        <dbReference type="ARBA" id="ARBA00023163"/>
    </source>
</evidence>
<keyword evidence="3" id="KW-0804">Transcription</keyword>
<dbReference type="SUPFAM" id="SSF46955">
    <property type="entry name" value="Putative DNA-binding domain"/>
    <property type="match status" value="1"/>
</dbReference>
<dbReference type="PROSITE" id="PS50937">
    <property type="entry name" value="HTH_MERR_2"/>
    <property type="match status" value="1"/>
</dbReference>
<dbReference type="PANTHER" id="PTHR30204:SF94">
    <property type="entry name" value="HEAVY METAL-DEPENDENT TRANSCRIPTIONAL REGULATOR HI_0293-RELATED"/>
    <property type="match status" value="1"/>
</dbReference>
<evidence type="ECO:0000313" key="5">
    <source>
        <dbReference type="EMBL" id="GIO67505.1"/>
    </source>
</evidence>
<evidence type="ECO:0000256" key="2">
    <source>
        <dbReference type="ARBA" id="ARBA00023125"/>
    </source>
</evidence>
<proteinExistence type="predicted"/>
<sequence>MNIGELSSLTGASIRSLRYYEQKGLLSPFRKDNGYREYAPFAVEQVRSIQLYLNLGLSTDEIAGILQCVLKNKEAFCEEVLPIYRQKLQDIDEQIELLTNIRQNLTDRIDAILLERSISGQEE</sequence>
<dbReference type="EMBL" id="BORW01000010">
    <property type="protein sequence ID" value="GIO67505.1"/>
    <property type="molecule type" value="Genomic_DNA"/>
</dbReference>
<organism evidence="5 6">
    <name type="scientific">Paenibacillus cookii</name>
    <dbReference type="NCBI Taxonomy" id="157839"/>
    <lineage>
        <taxon>Bacteria</taxon>
        <taxon>Bacillati</taxon>
        <taxon>Bacillota</taxon>
        <taxon>Bacilli</taxon>
        <taxon>Bacillales</taxon>
        <taxon>Paenibacillaceae</taxon>
        <taxon>Paenibacillus</taxon>
    </lineage>
</organism>
<dbReference type="RefSeq" id="WP_212949768.1">
    <property type="nucleotide sequence ID" value="NZ_BORW01000010.1"/>
</dbReference>
<dbReference type="InterPro" id="IPR000551">
    <property type="entry name" value="MerR-type_HTH_dom"/>
</dbReference>
<keyword evidence="1" id="KW-0805">Transcription regulation</keyword>
<evidence type="ECO:0000313" key="6">
    <source>
        <dbReference type="Proteomes" id="UP000680638"/>
    </source>
</evidence>
<dbReference type="CDD" id="cd01282">
    <property type="entry name" value="HTH_MerR-like_sg3"/>
    <property type="match status" value="1"/>
</dbReference>
<dbReference type="Proteomes" id="UP000680638">
    <property type="component" value="Unassembled WGS sequence"/>
</dbReference>
<dbReference type="Gene3D" id="1.10.1660.10">
    <property type="match status" value="1"/>
</dbReference>
<dbReference type="InterPro" id="IPR047057">
    <property type="entry name" value="MerR_fam"/>
</dbReference>
<accession>A0ABQ4LW60</accession>
<dbReference type="SMART" id="SM00422">
    <property type="entry name" value="HTH_MERR"/>
    <property type="match status" value="1"/>
</dbReference>
<feature type="domain" description="HTH merR-type" evidence="4">
    <location>
        <begin position="1"/>
        <end position="68"/>
    </location>
</feature>
<dbReference type="PANTHER" id="PTHR30204">
    <property type="entry name" value="REDOX-CYCLING DRUG-SENSING TRANSCRIPTIONAL ACTIVATOR SOXR"/>
    <property type="match status" value="1"/>
</dbReference>
<comment type="caution">
    <text evidence="5">The sequence shown here is derived from an EMBL/GenBank/DDBJ whole genome shotgun (WGS) entry which is preliminary data.</text>
</comment>
<protein>
    <submittedName>
        <fullName evidence="5">Transcriptional regulator</fullName>
    </submittedName>
</protein>
<reference evidence="5 6" key="1">
    <citation type="submission" date="2021-03" db="EMBL/GenBank/DDBJ databases">
        <title>Antimicrobial resistance genes in bacteria isolated from Japanese honey, and their potential for conferring macrolide and lincosamide resistance in the American foulbrood pathogen Paenibacillus larvae.</title>
        <authorList>
            <person name="Okamoto M."/>
            <person name="Kumagai M."/>
            <person name="Kanamori H."/>
            <person name="Takamatsu D."/>
        </authorList>
    </citation>
    <scope>NUCLEOTIDE SEQUENCE [LARGE SCALE GENOMIC DNA]</scope>
    <source>
        <strain evidence="5 6">J21TS3</strain>
    </source>
</reference>
<evidence type="ECO:0000259" key="4">
    <source>
        <dbReference type="PROSITE" id="PS50937"/>
    </source>
</evidence>
<dbReference type="Pfam" id="PF13411">
    <property type="entry name" value="MerR_1"/>
    <property type="match status" value="1"/>
</dbReference>
<dbReference type="PRINTS" id="PR00040">
    <property type="entry name" value="HTHMERR"/>
</dbReference>
<evidence type="ECO:0000256" key="1">
    <source>
        <dbReference type="ARBA" id="ARBA00023015"/>
    </source>
</evidence>
<name>A0ABQ4LW60_9BACL</name>
<gene>
    <name evidence="5" type="ORF">J21TS3_23260</name>
</gene>